<evidence type="ECO:0000313" key="2">
    <source>
        <dbReference type="Proteomes" id="UP000887581"/>
    </source>
</evidence>
<dbReference type="WBParaSite" id="sdigi.contig1.g64.t1">
    <property type="protein sequence ID" value="sdigi.contig1.g64.t1"/>
    <property type="gene ID" value="sdigi.contig1.g64"/>
</dbReference>
<name>A0A915PII5_9BILA</name>
<evidence type="ECO:0000313" key="3">
    <source>
        <dbReference type="WBParaSite" id="sdigi.contig1.g64.t1"/>
    </source>
</evidence>
<accession>A0A915PII5</accession>
<feature type="compositionally biased region" description="Basic and acidic residues" evidence="1">
    <location>
        <begin position="138"/>
        <end position="175"/>
    </location>
</feature>
<dbReference type="Proteomes" id="UP000887581">
    <property type="component" value="Unplaced"/>
</dbReference>
<evidence type="ECO:0000256" key="1">
    <source>
        <dbReference type="SAM" id="MobiDB-lite"/>
    </source>
</evidence>
<keyword evidence="2" id="KW-1185">Reference proteome</keyword>
<dbReference type="AlphaFoldDB" id="A0A915PII5"/>
<proteinExistence type="predicted"/>
<dbReference type="PANTHER" id="PTHR38627">
    <property type="entry name" value="GA BINDING AND ACTIVATING AND SPK (SPK) DOMAIN CONTAINING-RELATED"/>
    <property type="match status" value="1"/>
</dbReference>
<reference evidence="3" key="1">
    <citation type="submission" date="2022-11" db="UniProtKB">
        <authorList>
            <consortium name="WormBaseParasite"/>
        </authorList>
    </citation>
    <scope>IDENTIFICATION</scope>
</reference>
<protein>
    <submittedName>
        <fullName evidence="3">Myb/SANT-like domain-containing protein</fullName>
    </submittedName>
</protein>
<dbReference type="PANTHER" id="PTHR38627:SF2">
    <property type="entry name" value="DOUBLE-STRAND TELOMERIC DNA-BINDING PROTEINS 1-RELATED"/>
    <property type="match status" value="1"/>
</dbReference>
<organism evidence="2 3">
    <name type="scientific">Setaria digitata</name>
    <dbReference type="NCBI Taxonomy" id="48799"/>
    <lineage>
        <taxon>Eukaryota</taxon>
        <taxon>Metazoa</taxon>
        <taxon>Ecdysozoa</taxon>
        <taxon>Nematoda</taxon>
        <taxon>Chromadorea</taxon>
        <taxon>Rhabditida</taxon>
        <taxon>Spirurina</taxon>
        <taxon>Spiruromorpha</taxon>
        <taxon>Filarioidea</taxon>
        <taxon>Setariidae</taxon>
        <taxon>Setaria</taxon>
    </lineage>
</organism>
<feature type="region of interest" description="Disordered" evidence="1">
    <location>
        <begin position="137"/>
        <end position="175"/>
    </location>
</feature>
<dbReference type="Gene3D" id="1.10.10.60">
    <property type="entry name" value="Homeodomain-like"/>
    <property type="match status" value="1"/>
</dbReference>
<dbReference type="InterPro" id="IPR053367">
    <property type="entry name" value="G-alpha_activating_GEF"/>
</dbReference>
<sequence>MAVRCMYTLRDERLMWEHVFERLQAGDEAAYQPKGLKLWKDFEATGKTNKTASSLATHFRKAMYDRIEEANLPVEQQLYIANQLTLPLSRRQQKSIEYKANISITTDSFGVVTSYEKEGCFLVLVYPVKRYDLRKRSKVESDGSPKINDSEKPEVKNSVEDVSRRMPHDREENGSKKIVREDTGSIICEKQSLSVDQETDESKKVSCIKNGFSSNSEKSKANMPCSKDEVSVVNSRSGKEQLVDVMPTNRIECLETDESGIGEHTGTANAAKSVASDNQQFVMKKISNKISNTVTFDRVSSATTVFIKKGKALSFLDNTVDEELKQLLAYIQNKRQLRGVEKMKTEKILELRAKEASELGIGLRNYLRKIQQMIVSEADICSVTMR</sequence>